<evidence type="ECO:0000256" key="2">
    <source>
        <dbReference type="ARBA" id="ARBA00022857"/>
    </source>
</evidence>
<dbReference type="PIRSF" id="PIRSF000097">
    <property type="entry name" value="AKR"/>
    <property type="match status" value="1"/>
</dbReference>
<feature type="domain" description="NADP-dependent oxidoreductase" evidence="7">
    <location>
        <begin position="19"/>
        <end position="264"/>
    </location>
</feature>
<evidence type="ECO:0000313" key="9">
    <source>
        <dbReference type="Proteomes" id="UP000051223"/>
    </source>
</evidence>
<dbReference type="OrthoDB" id="9804790at2"/>
<dbReference type="Proteomes" id="UP000051223">
    <property type="component" value="Unassembled WGS sequence"/>
</dbReference>
<dbReference type="InterPro" id="IPR036812">
    <property type="entry name" value="NAD(P)_OxRdtase_dom_sf"/>
</dbReference>
<name>A0A0R1YEZ9_9LACO</name>
<evidence type="ECO:0000313" key="8">
    <source>
        <dbReference type="EMBL" id="KRM38491.1"/>
    </source>
</evidence>
<proteinExistence type="inferred from homology"/>
<keyword evidence="2" id="KW-0521">NADP</keyword>
<dbReference type="Pfam" id="PF00248">
    <property type="entry name" value="Aldo_ket_red"/>
    <property type="match status" value="1"/>
</dbReference>
<dbReference type="PRINTS" id="PR00069">
    <property type="entry name" value="ALDKETRDTASE"/>
</dbReference>
<accession>A0A0R1YEZ9</accession>
<dbReference type="PROSITE" id="PS00798">
    <property type="entry name" value="ALDOKETO_REDUCTASE_1"/>
    <property type="match status" value="1"/>
</dbReference>
<dbReference type="STRING" id="1423754.FC39_GL001261"/>
<comment type="caution">
    <text evidence="8">The sequence shown here is derived from an EMBL/GenBank/DDBJ whole genome shotgun (WGS) entry which is preliminary data.</text>
</comment>
<dbReference type="Gene3D" id="3.20.20.100">
    <property type="entry name" value="NADP-dependent oxidoreductase domain"/>
    <property type="match status" value="1"/>
</dbReference>
<feature type="site" description="Lowers pKa of active site Tyr" evidence="6">
    <location>
        <position position="77"/>
    </location>
</feature>
<reference evidence="8 9" key="1">
    <citation type="journal article" date="2015" name="Genome Announc.">
        <title>Expanding the biotechnology potential of lactobacilli through comparative genomics of 213 strains and associated genera.</title>
        <authorList>
            <person name="Sun Z."/>
            <person name="Harris H.M."/>
            <person name="McCann A."/>
            <person name="Guo C."/>
            <person name="Argimon S."/>
            <person name="Zhang W."/>
            <person name="Yang X."/>
            <person name="Jeffery I.B."/>
            <person name="Cooney J.C."/>
            <person name="Kagawa T.F."/>
            <person name="Liu W."/>
            <person name="Song Y."/>
            <person name="Salvetti E."/>
            <person name="Wrobel A."/>
            <person name="Rasinkangas P."/>
            <person name="Parkhill J."/>
            <person name="Rea M.C."/>
            <person name="O'Sullivan O."/>
            <person name="Ritari J."/>
            <person name="Douillard F.P."/>
            <person name="Paul Ross R."/>
            <person name="Yang R."/>
            <person name="Briner A.E."/>
            <person name="Felis G.E."/>
            <person name="de Vos W.M."/>
            <person name="Barrangou R."/>
            <person name="Klaenhammer T.R."/>
            <person name="Caufield P.W."/>
            <person name="Cui Y."/>
            <person name="Zhang H."/>
            <person name="O'Toole P.W."/>
        </authorList>
    </citation>
    <scope>NUCLEOTIDE SEQUENCE [LARGE SCALE GENOMIC DNA]</scope>
    <source>
        <strain evidence="8 9">DSM 5661</strain>
    </source>
</reference>
<sequence length="291" mass="33002">MTQAPKFKLNDNTEIPSFGFGTFQIPDDGSTYKAVSEALKAGYRHIDTAVAYFNEDEVGKAVRDSGIPREDIWITSKMWLQDYAYEDAKKAIDRTLEKLGLDYVDLYLIHQPYGKVDEAWRAMVEAQKEGKIRSIGVSNMTPKIWKKWEAKGMFKEAMPSVNQVEFNPYFQQKELRQIMAQNHVTLEAWAPLGEGNKDLFAEPVLNDIAKKYGKDVGQVMLRFEHQEGVIVFPKSSHAARIKSNMNIFDFELTSDEMDAIRGLDKGQGAHDPDAPGFDKVLLNAFDVHAND</sequence>
<evidence type="ECO:0000256" key="5">
    <source>
        <dbReference type="PIRSR" id="PIRSR000097-2"/>
    </source>
</evidence>
<evidence type="ECO:0000256" key="6">
    <source>
        <dbReference type="PIRSR" id="PIRSR000097-3"/>
    </source>
</evidence>
<evidence type="ECO:0000256" key="1">
    <source>
        <dbReference type="ARBA" id="ARBA00007905"/>
    </source>
</evidence>
<evidence type="ECO:0000256" key="3">
    <source>
        <dbReference type="ARBA" id="ARBA00023002"/>
    </source>
</evidence>
<comment type="similarity">
    <text evidence="1">Belongs to the aldo/keto reductase family.</text>
</comment>
<keyword evidence="3" id="KW-0560">Oxidoreductase</keyword>
<dbReference type="eggNOG" id="COG0656">
    <property type="taxonomic scope" value="Bacteria"/>
</dbReference>
<dbReference type="InterPro" id="IPR023210">
    <property type="entry name" value="NADP_OxRdtase_dom"/>
</dbReference>
<dbReference type="PANTHER" id="PTHR43827:SF3">
    <property type="entry name" value="NADP-DEPENDENT OXIDOREDUCTASE DOMAIN-CONTAINING PROTEIN"/>
    <property type="match status" value="1"/>
</dbReference>
<dbReference type="FunFam" id="3.20.20.100:FF:000015">
    <property type="entry name" value="Oxidoreductase, aldo/keto reductase family"/>
    <property type="match status" value="1"/>
</dbReference>
<dbReference type="InterPro" id="IPR018170">
    <property type="entry name" value="Aldo/ket_reductase_CS"/>
</dbReference>
<feature type="binding site" evidence="5">
    <location>
        <position position="110"/>
    </location>
    <ligand>
        <name>substrate</name>
    </ligand>
</feature>
<gene>
    <name evidence="8" type="ORF">FC39_GL001261</name>
</gene>
<feature type="active site" description="Proton donor" evidence="4">
    <location>
        <position position="52"/>
    </location>
</feature>
<dbReference type="AlphaFoldDB" id="A0A0R1YEZ9"/>
<dbReference type="GO" id="GO:0016616">
    <property type="term" value="F:oxidoreductase activity, acting on the CH-OH group of donors, NAD or NADP as acceptor"/>
    <property type="evidence" value="ECO:0007669"/>
    <property type="project" value="UniProtKB-ARBA"/>
</dbReference>
<protein>
    <submittedName>
        <fullName evidence="8">2,5-didehydrogluconate reductase</fullName>
    </submittedName>
</protein>
<organism evidence="8 9">
    <name type="scientific">Lactobacillus hamsteri DSM 5661 = JCM 6256</name>
    <dbReference type="NCBI Taxonomy" id="1423754"/>
    <lineage>
        <taxon>Bacteria</taxon>
        <taxon>Bacillati</taxon>
        <taxon>Bacillota</taxon>
        <taxon>Bacilli</taxon>
        <taxon>Lactobacillales</taxon>
        <taxon>Lactobacillaceae</taxon>
        <taxon>Lactobacillus</taxon>
    </lineage>
</organism>
<dbReference type="PATRIC" id="fig|1423754.3.peg.1299"/>
<dbReference type="InterPro" id="IPR020471">
    <property type="entry name" value="AKR"/>
</dbReference>
<dbReference type="EMBL" id="AZGI01000047">
    <property type="protein sequence ID" value="KRM38491.1"/>
    <property type="molecule type" value="Genomic_DNA"/>
</dbReference>
<evidence type="ECO:0000259" key="7">
    <source>
        <dbReference type="Pfam" id="PF00248"/>
    </source>
</evidence>
<dbReference type="PANTHER" id="PTHR43827">
    <property type="entry name" value="2,5-DIKETO-D-GLUCONIC ACID REDUCTASE"/>
    <property type="match status" value="1"/>
</dbReference>
<keyword evidence="9" id="KW-1185">Reference proteome</keyword>
<dbReference type="SUPFAM" id="SSF51430">
    <property type="entry name" value="NAD(P)-linked oxidoreductase"/>
    <property type="match status" value="1"/>
</dbReference>
<dbReference type="CDD" id="cd19133">
    <property type="entry name" value="AKR_AKR5F1"/>
    <property type="match status" value="1"/>
</dbReference>
<evidence type="ECO:0000256" key="4">
    <source>
        <dbReference type="PIRSR" id="PIRSR000097-1"/>
    </source>
</evidence>
<dbReference type="RefSeq" id="WP_025080794.1">
    <property type="nucleotide sequence ID" value="NZ_AZGI01000047.1"/>
</dbReference>